<dbReference type="AlphaFoldDB" id="A0A382ENH3"/>
<organism evidence="1">
    <name type="scientific">marine metagenome</name>
    <dbReference type="NCBI Taxonomy" id="408172"/>
    <lineage>
        <taxon>unclassified sequences</taxon>
        <taxon>metagenomes</taxon>
        <taxon>ecological metagenomes</taxon>
    </lineage>
</organism>
<dbReference type="EMBL" id="UINC01045457">
    <property type="protein sequence ID" value="SVB52238.1"/>
    <property type="molecule type" value="Genomic_DNA"/>
</dbReference>
<sequence length="65" mass="7181">ELTSSELTQSLNLGTTDPLNIQMQIAEVVKFGRLRPSASEAEGHIQILRLWIDTSQVDTSNEVQA</sequence>
<name>A0A382ENH3_9ZZZZ</name>
<protein>
    <submittedName>
        <fullName evidence="1">Uncharacterized protein</fullName>
    </submittedName>
</protein>
<feature type="non-terminal residue" evidence="1">
    <location>
        <position position="1"/>
    </location>
</feature>
<evidence type="ECO:0000313" key="1">
    <source>
        <dbReference type="EMBL" id="SVB52238.1"/>
    </source>
</evidence>
<gene>
    <name evidence="1" type="ORF">METZ01_LOCUS205092</name>
</gene>
<proteinExistence type="predicted"/>
<accession>A0A382ENH3</accession>
<reference evidence="1" key="1">
    <citation type="submission" date="2018-05" db="EMBL/GenBank/DDBJ databases">
        <authorList>
            <person name="Lanie J.A."/>
            <person name="Ng W.-L."/>
            <person name="Kazmierczak K.M."/>
            <person name="Andrzejewski T.M."/>
            <person name="Davidsen T.M."/>
            <person name="Wayne K.J."/>
            <person name="Tettelin H."/>
            <person name="Glass J.I."/>
            <person name="Rusch D."/>
            <person name="Podicherti R."/>
            <person name="Tsui H.-C.T."/>
            <person name="Winkler M.E."/>
        </authorList>
    </citation>
    <scope>NUCLEOTIDE SEQUENCE</scope>
</reference>